<sequence>MKEYTEYQIKNSFSLSTFSYQGENSKVLVYQIGRSVTGATAKTNFPKGSSRRLTEDVRLVLAEKFVRFRFKIVSPLRHEKKKKKRIKGFCLSRYSERECARTL</sequence>
<dbReference type="EMBL" id="JBDJPC010000003">
    <property type="protein sequence ID" value="KAL1509852.1"/>
    <property type="molecule type" value="Genomic_DNA"/>
</dbReference>
<dbReference type="Proteomes" id="UP001566132">
    <property type="component" value="Unassembled WGS sequence"/>
</dbReference>
<dbReference type="AlphaFoldDB" id="A0ABD1F3M4"/>
<comment type="caution">
    <text evidence="1">The sequence shown here is derived from an EMBL/GenBank/DDBJ whole genome shotgun (WGS) entry which is preliminary data.</text>
</comment>
<keyword evidence="2" id="KW-1185">Reference proteome</keyword>
<gene>
    <name evidence="1" type="ORF">ABEB36_004527</name>
</gene>
<name>A0ABD1F3M4_HYPHA</name>
<proteinExistence type="predicted"/>
<protein>
    <submittedName>
        <fullName evidence="1">Uncharacterized protein</fullName>
    </submittedName>
</protein>
<organism evidence="1 2">
    <name type="scientific">Hypothenemus hampei</name>
    <name type="common">Coffee berry borer</name>
    <dbReference type="NCBI Taxonomy" id="57062"/>
    <lineage>
        <taxon>Eukaryota</taxon>
        <taxon>Metazoa</taxon>
        <taxon>Ecdysozoa</taxon>
        <taxon>Arthropoda</taxon>
        <taxon>Hexapoda</taxon>
        <taxon>Insecta</taxon>
        <taxon>Pterygota</taxon>
        <taxon>Neoptera</taxon>
        <taxon>Endopterygota</taxon>
        <taxon>Coleoptera</taxon>
        <taxon>Polyphaga</taxon>
        <taxon>Cucujiformia</taxon>
        <taxon>Curculionidae</taxon>
        <taxon>Scolytinae</taxon>
        <taxon>Hypothenemus</taxon>
    </lineage>
</organism>
<evidence type="ECO:0000313" key="2">
    <source>
        <dbReference type="Proteomes" id="UP001566132"/>
    </source>
</evidence>
<accession>A0ABD1F3M4</accession>
<reference evidence="1 2" key="1">
    <citation type="submission" date="2024-05" db="EMBL/GenBank/DDBJ databases">
        <title>Genetic variation in Jamaican populations of the coffee berry borer (Hypothenemus hampei).</title>
        <authorList>
            <person name="Errbii M."/>
            <person name="Myrie A."/>
        </authorList>
    </citation>
    <scope>NUCLEOTIDE SEQUENCE [LARGE SCALE GENOMIC DNA]</scope>
    <source>
        <strain evidence="1">JA-Hopewell-2020-01-JO</strain>
        <tissue evidence="1">Whole body</tissue>
    </source>
</reference>
<evidence type="ECO:0000313" key="1">
    <source>
        <dbReference type="EMBL" id="KAL1509852.1"/>
    </source>
</evidence>